<evidence type="ECO:0000313" key="3">
    <source>
        <dbReference type="Proteomes" id="UP000243515"/>
    </source>
</evidence>
<dbReference type="SUPFAM" id="SSF69572">
    <property type="entry name" value="Activating enzymes of the ubiquitin-like proteins"/>
    <property type="match status" value="1"/>
</dbReference>
<evidence type="ECO:0000313" key="2">
    <source>
        <dbReference type="EMBL" id="OXV07307.1"/>
    </source>
</evidence>
<gene>
    <name evidence="2" type="ORF">Egran_04928</name>
</gene>
<organism evidence="2 3">
    <name type="scientific">Elaphomyces granulatus</name>
    <dbReference type="NCBI Taxonomy" id="519963"/>
    <lineage>
        <taxon>Eukaryota</taxon>
        <taxon>Fungi</taxon>
        <taxon>Dikarya</taxon>
        <taxon>Ascomycota</taxon>
        <taxon>Pezizomycotina</taxon>
        <taxon>Eurotiomycetes</taxon>
        <taxon>Eurotiomycetidae</taxon>
        <taxon>Eurotiales</taxon>
        <taxon>Elaphomycetaceae</taxon>
        <taxon>Elaphomyces</taxon>
    </lineage>
</organism>
<dbReference type="Pfam" id="PF00899">
    <property type="entry name" value="ThiF"/>
    <property type="match status" value="1"/>
</dbReference>
<dbReference type="GO" id="GO:0031510">
    <property type="term" value="C:SUMO activating enzyme complex"/>
    <property type="evidence" value="ECO:0007669"/>
    <property type="project" value="TreeGrafter"/>
</dbReference>
<dbReference type="Proteomes" id="UP000243515">
    <property type="component" value="Unassembled WGS sequence"/>
</dbReference>
<dbReference type="PANTHER" id="PTHR10953">
    <property type="entry name" value="UBIQUITIN-ACTIVATING ENZYME E1"/>
    <property type="match status" value="1"/>
</dbReference>
<feature type="domain" description="THIF-type NAD/FAD binding fold" evidence="1">
    <location>
        <begin position="27"/>
        <end position="301"/>
    </location>
</feature>
<dbReference type="InterPro" id="IPR035985">
    <property type="entry name" value="Ubiquitin-activating_enz"/>
</dbReference>
<sequence>MATIGAGEGALVQNRSLIGGVDEIALYDRQIRLLGVKTQEKLKSAHVLLITAKALAYEIARNLVLTGIGSLTILDPAVVTAEDVGGQFFLSENQIGEKVLSHSWYTMISQADRPNLASAGRGSTDSQPRFDVIIATDLDFQTYTIINKACRMVNCPFYAAALHGFYGYVFVDLISHDFAIEREKSNIAPPQETSTGTILNITTKKEIDNVSLLLDEFTRTTHIQKEAVPLLIYLQTLWEFQKRFDRLPNSSGSDLDVFNSLIKERYFDLDQVTPDAELLFSFLHNLRKELSPVAAFVGSCVSVRT</sequence>
<accession>A0A232LTZ4</accession>
<dbReference type="InterPro" id="IPR045886">
    <property type="entry name" value="ThiF/MoeB/HesA"/>
</dbReference>
<proteinExistence type="predicted"/>
<dbReference type="EMBL" id="NPHW01004937">
    <property type="protein sequence ID" value="OXV07307.1"/>
    <property type="molecule type" value="Genomic_DNA"/>
</dbReference>
<keyword evidence="3" id="KW-1185">Reference proteome</keyword>
<comment type="caution">
    <text evidence="2">The sequence shown here is derived from an EMBL/GenBank/DDBJ whole genome shotgun (WGS) entry which is preliminary data.</text>
</comment>
<protein>
    <recommendedName>
        <fullName evidence="1">THIF-type NAD/FAD binding fold domain-containing protein</fullName>
    </recommendedName>
</protein>
<dbReference type="Gene3D" id="3.40.50.720">
    <property type="entry name" value="NAD(P)-binding Rossmann-like Domain"/>
    <property type="match status" value="1"/>
</dbReference>
<dbReference type="GO" id="GO:0005737">
    <property type="term" value="C:cytoplasm"/>
    <property type="evidence" value="ECO:0007669"/>
    <property type="project" value="TreeGrafter"/>
</dbReference>
<dbReference type="GO" id="GO:0016925">
    <property type="term" value="P:protein sumoylation"/>
    <property type="evidence" value="ECO:0007669"/>
    <property type="project" value="TreeGrafter"/>
</dbReference>
<reference evidence="2 3" key="1">
    <citation type="journal article" date="2015" name="Environ. Microbiol.">
        <title>Metagenome sequence of Elaphomyces granulatus from sporocarp tissue reveals Ascomycota ectomycorrhizal fingerprints of genome expansion and a Proteobacteria-rich microbiome.</title>
        <authorList>
            <person name="Quandt C.A."/>
            <person name="Kohler A."/>
            <person name="Hesse C.N."/>
            <person name="Sharpton T.J."/>
            <person name="Martin F."/>
            <person name="Spatafora J.W."/>
        </authorList>
    </citation>
    <scope>NUCLEOTIDE SEQUENCE [LARGE SCALE GENOMIC DNA]</scope>
    <source>
        <strain evidence="2 3">OSC145934</strain>
    </source>
</reference>
<evidence type="ECO:0000259" key="1">
    <source>
        <dbReference type="Pfam" id="PF00899"/>
    </source>
</evidence>
<dbReference type="OrthoDB" id="1708823at2759"/>
<dbReference type="InterPro" id="IPR000594">
    <property type="entry name" value="ThiF_NAD_FAD-bd"/>
</dbReference>
<dbReference type="PANTHER" id="PTHR10953:SF162">
    <property type="entry name" value="SUMO-ACTIVATING ENZYME SUBUNIT 1"/>
    <property type="match status" value="1"/>
</dbReference>
<dbReference type="GO" id="GO:0019948">
    <property type="term" value="F:SUMO activating enzyme activity"/>
    <property type="evidence" value="ECO:0007669"/>
    <property type="project" value="TreeGrafter"/>
</dbReference>
<name>A0A232LTZ4_9EURO</name>
<dbReference type="AlphaFoldDB" id="A0A232LTZ4"/>